<accession>A0A9Q1K694</accession>
<organism evidence="2 3">
    <name type="scientific">Carnegiea gigantea</name>
    <dbReference type="NCBI Taxonomy" id="171969"/>
    <lineage>
        <taxon>Eukaryota</taxon>
        <taxon>Viridiplantae</taxon>
        <taxon>Streptophyta</taxon>
        <taxon>Embryophyta</taxon>
        <taxon>Tracheophyta</taxon>
        <taxon>Spermatophyta</taxon>
        <taxon>Magnoliopsida</taxon>
        <taxon>eudicotyledons</taxon>
        <taxon>Gunneridae</taxon>
        <taxon>Pentapetalae</taxon>
        <taxon>Caryophyllales</taxon>
        <taxon>Cactineae</taxon>
        <taxon>Cactaceae</taxon>
        <taxon>Cactoideae</taxon>
        <taxon>Echinocereeae</taxon>
        <taxon>Carnegiea</taxon>
    </lineage>
</organism>
<dbReference type="OrthoDB" id="1899781at2759"/>
<comment type="caution">
    <text evidence="2">The sequence shown here is derived from an EMBL/GenBank/DDBJ whole genome shotgun (WGS) entry which is preliminary data.</text>
</comment>
<keyword evidence="1" id="KW-0472">Membrane</keyword>
<evidence type="ECO:0000313" key="3">
    <source>
        <dbReference type="Proteomes" id="UP001153076"/>
    </source>
</evidence>
<gene>
    <name evidence="2" type="ORF">Cgig2_016890</name>
</gene>
<feature type="transmembrane region" description="Helical" evidence="1">
    <location>
        <begin position="13"/>
        <end position="37"/>
    </location>
</feature>
<dbReference type="AlphaFoldDB" id="A0A9Q1K694"/>
<protein>
    <submittedName>
        <fullName evidence="2">Uncharacterized protein</fullName>
    </submittedName>
</protein>
<reference evidence="2" key="1">
    <citation type="submission" date="2022-04" db="EMBL/GenBank/DDBJ databases">
        <title>Carnegiea gigantea Genome sequencing and assembly v2.</title>
        <authorList>
            <person name="Copetti D."/>
            <person name="Sanderson M.J."/>
            <person name="Burquez A."/>
            <person name="Wojciechowski M.F."/>
        </authorList>
    </citation>
    <scope>NUCLEOTIDE SEQUENCE</scope>
    <source>
        <strain evidence="2">SGP5-SGP5p</strain>
        <tissue evidence="2">Aerial part</tissue>
    </source>
</reference>
<dbReference type="InterPro" id="IPR044794">
    <property type="entry name" value="APRL5/7"/>
</dbReference>
<dbReference type="InterPro" id="IPR036249">
    <property type="entry name" value="Thioredoxin-like_sf"/>
</dbReference>
<evidence type="ECO:0000256" key="1">
    <source>
        <dbReference type="SAM" id="Phobius"/>
    </source>
</evidence>
<sequence length="286" mass="32425">MALSKDAFVAFRFALATLSMGLVQFLSALVTSLWVAYSLAFMQMDGASFEQALSSMSLNVYTAVLFYDSGSPFSSGVRSKFDMLSSMFPQISHIAVEQSLTMPSLFSRHGIHSLPVLFIVNQTAQMRYYGPKDLHSLTYFYSRTTGLQPVDYHDHDDSNEIVNGQILLQPWYRSSLRDLIMKEPYLLLAILFLVLRTFLLFCPEILSRVAALWILCKREFNLGIFRESSQLVGRVLHLIDVKRVWSKLKLCKTRNFQKRARSARVWASSLASVSLGETSRPSSSTE</sequence>
<keyword evidence="1" id="KW-0812">Transmembrane</keyword>
<dbReference type="PANTHER" id="PTHR47126">
    <property type="entry name" value="5'-ADENYLYLSULFATE REDUCTASE-LIKE 7"/>
    <property type="match status" value="1"/>
</dbReference>
<keyword evidence="3" id="KW-1185">Reference proteome</keyword>
<evidence type="ECO:0000313" key="2">
    <source>
        <dbReference type="EMBL" id="KAJ8437147.1"/>
    </source>
</evidence>
<dbReference type="EMBL" id="JAKOGI010000316">
    <property type="protein sequence ID" value="KAJ8437147.1"/>
    <property type="molecule type" value="Genomic_DNA"/>
</dbReference>
<keyword evidence="1" id="KW-1133">Transmembrane helix</keyword>
<dbReference type="Proteomes" id="UP001153076">
    <property type="component" value="Unassembled WGS sequence"/>
</dbReference>
<dbReference type="PANTHER" id="PTHR47126:SF3">
    <property type="entry name" value="5'-ADENYLYLSULFATE REDUCTASE-LIKE 5"/>
    <property type="match status" value="1"/>
</dbReference>
<feature type="transmembrane region" description="Helical" evidence="1">
    <location>
        <begin position="185"/>
        <end position="206"/>
    </location>
</feature>
<name>A0A9Q1K694_9CARY</name>
<proteinExistence type="predicted"/>
<dbReference type="SUPFAM" id="SSF52833">
    <property type="entry name" value="Thioredoxin-like"/>
    <property type="match status" value="1"/>
</dbReference>